<reference evidence="1" key="1">
    <citation type="submission" date="2022-07" db="EMBL/GenBank/DDBJ databases">
        <title>Genome Sequence of Agrocybe chaxingu.</title>
        <authorList>
            <person name="Buettner E."/>
        </authorList>
    </citation>
    <scope>NUCLEOTIDE SEQUENCE</scope>
    <source>
        <strain evidence="1">MP-N11</strain>
    </source>
</reference>
<protein>
    <submittedName>
        <fullName evidence="1">Uncharacterized protein</fullName>
    </submittedName>
</protein>
<evidence type="ECO:0000313" key="1">
    <source>
        <dbReference type="EMBL" id="KAJ3509524.1"/>
    </source>
</evidence>
<dbReference type="AlphaFoldDB" id="A0A9W8K2S5"/>
<keyword evidence="2" id="KW-1185">Reference proteome</keyword>
<accession>A0A9W8K2S5</accession>
<sequence length="93" mass="10641">MNRGPIVLTIDEAEVLHLILAPTLILTTFCLVSPRPTRELTIFLYYRQSIDWEIIEQPPPSADDDELVKKLRKRLQDLLNDLRSGAEGVVNKD</sequence>
<dbReference type="Proteomes" id="UP001148786">
    <property type="component" value="Unassembled WGS sequence"/>
</dbReference>
<dbReference type="OrthoDB" id="5577714at2759"/>
<comment type="caution">
    <text evidence="1">The sequence shown here is derived from an EMBL/GenBank/DDBJ whole genome shotgun (WGS) entry which is preliminary data.</text>
</comment>
<name>A0A9W8K2S5_9AGAR</name>
<organism evidence="1 2">
    <name type="scientific">Agrocybe chaxingu</name>
    <dbReference type="NCBI Taxonomy" id="84603"/>
    <lineage>
        <taxon>Eukaryota</taxon>
        <taxon>Fungi</taxon>
        <taxon>Dikarya</taxon>
        <taxon>Basidiomycota</taxon>
        <taxon>Agaricomycotina</taxon>
        <taxon>Agaricomycetes</taxon>
        <taxon>Agaricomycetidae</taxon>
        <taxon>Agaricales</taxon>
        <taxon>Agaricineae</taxon>
        <taxon>Strophariaceae</taxon>
        <taxon>Agrocybe</taxon>
    </lineage>
</organism>
<dbReference type="EMBL" id="JANKHO010000470">
    <property type="protein sequence ID" value="KAJ3509524.1"/>
    <property type="molecule type" value="Genomic_DNA"/>
</dbReference>
<evidence type="ECO:0000313" key="2">
    <source>
        <dbReference type="Proteomes" id="UP001148786"/>
    </source>
</evidence>
<gene>
    <name evidence="1" type="ORF">NLJ89_g5175</name>
</gene>
<proteinExistence type="predicted"/>